<evidence type="ECO:0000313" key="3">
    <source>
        <dbReference type="Proteomes" id="UP000091820"/>
    </source>
</evidence>
<dbReference type="EnsemblMetazoa" id="GBRI017000-RA">
    <property type="protein sequence ID" value="GBRI017000-PA"/>
    <property type="gene ID" value="GBRI017000"/>
</dbReference>
<sequence length="135" mass="15319">MKKLTSILVLTLVAFIASSLAYKDPQIREIDNYIMSLQEKLKDPTLTAQVEDALKVAIRELEKLNSGTNICRFKPWVLTAFFLIIITPGNFELDDVKVTFDRYTSAKIPSKRKHLTKSNFANLISTNFTAGTCFR</sequence>
<evidence type="ECO:0000256" key="1">
    <source>
        <dbReference type="SAM" id="SignalP"/>
    </source>
</evidence>
<reference evidence="2" key="2">
    <citation type="submission" date="2020-05" db="UniProtKB">
        <authorList>
            <consortium name="EnsemblMetazoa"/>
        </authorList>
    </citation>
    <scope>IDENTIFICATION</scope>
    <source>
        <strain evidence="2">IAEA</strain>
    </source>
</reference>
<feature type="chain" id="PRO_5008400304" evidence="1">
    <location>
        <begin position="22"/>
        <end position="135"/>
    </location>
</feature>
<dbReference type="AlphaFoldDB" id="A0A1A9WER8"/>
<dbReference type="VEuPathDB" id="VectorBase:GBRI017000"/>
<proteinExistence type="predicted"/>
<reference evidence="3" key="1">
    <citation type="submission" date="2014-03" db="EMBL/GenBank/DDBJ databases">
        <authorList>
            <person name="Aksoy S."/>
            <person name="Warren W."/>
            <person name="Wilson R.K."/>
        </authorList>
    </citation>
    <scope>NUCLEOTIDE SEQUENCE [LARGE SCALE GENOMIC DNA]</scope>
    <source>
        <strain evidence="3">IAEA</strain>
    </source>
</reference>
<organism evidence="2 3">
    <name type="scientific">Glossina brevipalpis</name>
    <dbReference type="NCBI Taxonomy" id="37001"/>
    <lineage>
        <taxon>Eukaryota</taxon>
        <taxon>Metazoa</taxon>
        <taxon>Ecdysozoa</taxon>
        <taxon>Arthropoda</taxon>
        <taxon>Hexapoda</taxon>
        <taxon>Insecta</taxon>
        <taxon>Pterygota</taxon>
        <taxon>Neoptera</taxon>
        <taxon>Endopterygota</taxon>
        <taxon>Diptera</taxon>
        <taxon>Brachycera</taxon>
        <taxon>Muscomorpha</taxon>
        <taxon>Hippoboscoidea</taxon>
        <taxon>Glossinidae</taxon>
        <taxon>Glossina</taxon>
    </lineage>
</organism>
<name>A0A1A9WER8_9MUSC</name>
<feature type="signal peptide" evidence="1">
    <location>
        <begin position="1"/>
        <end position="21"/>
    </location>
</feature>
<accession>A0A1A9WER8</accession>
<evidence type="ECO:0000313" key="2">
    <source>
        <dbReference type="EnsemblMetazoa" id="GBRI017000-PA"/>
    </source>
</evidence>
<protein>
    <submittedName>
        <fullName evidence="2">Uncharacterized protein</fullName>
    </submittedName>
</protein>
<keyword evidence="1" id="KW-0732">Signal</keyword>
<dbReference type="Proteomes" id="UP000091820">
    <property type="component" value="Unassembled WGS sequence"/>
</dbReference>
<keyword evidence="3" id="KW-1185">Reference proteome</keyword>